<reference evidence="2" key="1">
    <citation type="submission" date="2020-05" db="EMBL/GenBank/DDBJ databases">
        <title>WGS assembly of Panicum virgatum.</title>
        <authorList>
            <person name="Lovell J.T."/>
            <person name="Jenkins J."/>
            <person name="Shu S."/>
            <person name="Juenger T.E."/>
            <person name="Schmutz J."/>
        </authorList>
    </citation>
    <scope>NUCLEOTIDE SEQUENCE</scope>
    <source>
        <strain evidence="2">AP13</strain>
    </source>
</reference>
<feature type="chain" id="PRO_5035781156" evidence="1">
    <location>
        <begin position="18"/>
        <end position="51"/>
    </location>
</feature>
<evidence type="ECO:0000313" key="3">
    <source>
        <dbReference type="Proteomes" id="UP000823388"/>
    </source>
</evidence>
<evidence type="ECO:0000256" key="1">
    <source>
        <dbReference type="SAM" id="SignalP"/>
    </source>
</evidence>
<dbReference type="AlphaFoldDB" id="A0A8T0NPZ3"/>
<organism evidence="2 3">
    <name type="scientific">Panicum virgatum</name>
    <name type="common">Blackwell switchgrass</name>
    <dbReference type="NCBI Taxonomy" id="38727"/>
    <lineage>
        <taxon>Eukaryota</taxon>
        <taxon>Viridiplantae</taxon>
        <taxon>Streptophyta</taxon>
        <taxon>Embryophyta</taxon>
        <taxon>Tracheophyta</taxon>
        <taxon>Spermatophyta</taxon>
        <taxon>Magnoliopsida</taxon>
        <taxon>Liliopsida</taxon>
        <taxon>Poales</taxon>
        <taxon>Poaceae</taxon>
        <taxon>PACMAD clade</taxon>
        <taxon>Panicoideae</taxon>
        <taxon>Panicodae</taxon>
        <taxon>Paniceae</taxon>
        <taxon>Panicinae</taxon>
        <taxon>Panicum</taxon>
        <taxon>Panicum sect. Hiantes</taxon>
    </lineage>
</organism>
<sequence>MSCIFSFFVHLFLCVSCMPVLNSISMPTRRQKIIRPPAFMFSQQISPLSIP</sequence>
<accession>A0A8T0NPZ3</accession>
<keyword evidence="1" id="KW-0732">Signal</keyword>
<dbReference type="EMBL" id="CM029053">
    <property type="protein sequence ID" value="KAG2548844.1"/>
    <property type="molecule type" value="Genomic_DNA"/>
</dbReference>
<name>A0A8T0NPZ3_PANVG</name>
<comment type="caution">
    <text evidence="2">The sequence shown here is derived from an EMBL/GenBank/DDBJ whole genome shotgun (WGS) entry which is preliminary data.</text>
</comment>
<keyword evidence="3" id="KW-1185">Reference proteome</keyword>
<evidence type="ECO:0000313" key="2">
    <source>
        <dbReference type="EMBL" id="KAG2548844.1"/>
    </source>
</evidence>
<protein>
    <submittedName>
        <fullName evidence="2">Uncharacterized protein</fullName>
    </submittedName>
</protein>
<proteinExistence type="predicted"/>
<gene>
    <name evidence="2" type="ORF">PVAP13_9KG201970</name>
</gene>
<dbReference type="Proteomes" id="UP000823388">
    <property type="component" value="Chromosome 9K"/>
</dbReference>
<feature type="signal peptide" evidence="1">
    <location>
        <begin position="1"/>
        <end position="17"/>
    </location>
</feature>